<accession>A0A8T2SUV7</accession>
<sequence length="116" mass="13272">MWREGGRRFFSLTPAPQAGKLHCEFGILRNGSRRRRWNFGSIKDRWSFCQRSRFSRGERLTSTSAVSRVLTLSCRDRDLCQIGGLRVAGTAESVLGPYRELVDTSNTPTYIFPLEL</sequence>
<name>A0A8T2SUV7_CERRI</name>
<dbReference type="Proteomes" id="UP000825935">
    <property type="component" value="Chromosome 18"/>
</dbReference>
<gene>
    <name evidence="1" type="ORF">KP509_18G084400</name>
</gene>
<comment type="caution">
    <text evidence="1">The sequence shown here is derived from an EMBL/GenBank/DDBJ whole genome shotgun (WGS) entry which is preliminary data.</text>
</comment>
<protein>
    <submittedName>
        <fullName evidence="1">Uncharacterized protein</fullName>
    </submittedName>
</protein>
<evidence type="ECO:0000313" key="2">
    <source>
        <dbReference type="Proteomes" id="UP000825935"/>
    </source>
</evidence>
<evidence type="ECO:0000313" key="1">
    <source>
        <dbReference type="EMBL" id="KAH7366550.1"/>
    </source>
</evidence>
<dbReference type="EMBL" id="CM035423">
    <property type="protein sequence ID" value="KAH7366550.1"/>
    <property type="molecule type" value="Genomic_DNA"/>
</dbReference>
<dbReference type="AlphaFoldDB" id="A0A8T2SUV7"/>
<organism evidence="1 2">
    <name type="scientific">Ceratopteris richardii</name>
    <name type="common">Triangle waterfern</name>
    <dbReference type="NCBI Taxonomy" id="49495"/>
    <lineage>
        <taxon>Eukaryota</taxon>
        <taxon>Viridiplantae</taxon>
        <taxon>Streptophyta</taxon>
        <taxon>Embryophyta</taxon>
        <taxon>Tracheophyta</taxon>
        <taxon>Polypodiopsida</taxon>
        <taxon>Polypodiidae</taxon>
        <taxon>Polypodiales</taxon>
        <taxon>Pteridineae</taxon>
        <taxon>Pteridaceae</taxon>
        <taxon>Parkerioideae</taxon>
        <taxon>Ceratopteris</taxon>
    </lineage>
</organism>
<reference evidence="1" key="1">
    <citation type="submission" date="2021-08" db="EMBL/GenBank/DDBJ databases">
        <title>WGS assembly of Ceratopteris richardii.</title>
        <authorList>
            <person name="Marchant D.B."/>
            <person name="Chen G."/>
            <person name="Jenkins J."/>
            <person name="Shu S."/>
            <person name="Leebens-Mack J."/>
            <person name="Grimwood J."/>
            <person name="Schmutz J."/>
            <person name="Soltis P."/>
            <person name="Soltis D."/>
            <person name="Chen Z.-H."/>
        </authorList>
    </citation>
    <scope>NUCLEOTIDE SEQUENCE</scope>
    <source>
        <strain evidence="1">Whitten #5841</strain>
        <tissue evidence="1">Leaf</tissue>
    </source>
</reference>
<keyword evidence="2" id="KW-1185">Reference proteome</keyword>
<proteinExistence type="predicted"/>